<name>A0A9X3HXS1_9VIBR</name>
<keyword evidence="2" id="KW-1185">Reference proteome</keyword>
<gene>
    <name evidence="1" type="ORF">MD535_18765</name>
</gene>
<evidence type="ECO:0000313" key="2">
    <source>
        <dbReference type="Proteomes" id="UP001155587"/>
    </source>
</evidence>
<reference evidence="1" key="1">
    <citation type="submission" date="2022-02" db="EMBL/GenBank/DDBJ databases">
        <title>Vibrio sp. nov, a new bacterium isolated from seawater.</title>
        <authorList>
            <person name="Yuan Y."/>
        </authorList>
    </citation>
    <scope>NUCLEOTIDE SEQUENCE</scope>
    <source>
        <strain evidence="1">ZSDZ65</strain>
    </source>
</reference>
<dbReference type="RefSeq" id="WP_265676600.1">
    <property type="nucleotide sequence ID" value="NZ_JAKRRY010000030.1"/>
</dbReference>
<sequence length="182" mass="20776">MFRNKASFLPPLKLTKLKLTKRDLQLEDMEQLGVHFVHGTNSSALEGLVKFRALLSAEEIDCTPWFHRAEGLKSGERLNTFDNLYRNQPISQGVSLNYTRRYHESLNHYAKLGLLDEDNYEVLIGLDSFVPLRAKFTSHPVSIGGISIMRICAIYVPAQYVSDVRAMFQTIPSLVTKVRSFR</sequence>
<dbReference type="AlphaFoldDB" id="A0A9X3HXS1"/>
<evidence type="ECO:0000313" key="1">
    <source>
        <dbReference type="EMBL" id="MCW8348035.1"/>
    </source>
</evidence>
<organism evidence="1 2">
    <name type="scientific">Vibrio qingdaonensis</name>
    <dbReference type="NCBI Taxonomy" id="2829491"/>
    <lineage>
        <taxon>Bacteria</taxon>
        <taxon>Pseudomonadati</taxon>
        <taxon>Pseudomonadota</taxon>
        <taxon>Gammaproteobacteria</taxon>
        <taxon>Vibrionales</taxon>
        <taxon>Vibrionaceae</taxon>
        <taxon>Vibrio</taxon>
    </lineage>
</organism>
<comment type="caution">
    <text evidence="1">The sequence shown here is derived from an EMBL/GenBank/DDBJ whole genome shotgun (WGS) entry which is preliminary data.</text>
</comment>
<proteinExistence type="predicted"/>
<protein>
    <submittedName>
        <fullName evidence="1">Uncharacterized protein</fullName>
    </submittedName>
</protein>
<accession>A0A9X3HXS1</accession>
<dbReference type="EMBL" id="JAKRRY010000030">
    <property type="protein sequence ID" value="MCW8348035.1"/>
    <property type="molecule type" value="Genomic_DNA"/>
</dbReference>
<dbReference type="Proteomes" id="UP001155587">
    <property type="component" value="Unassembled WGS sequence"/>
</dbReference>